<dbReference type="Proteomes" id="UP000824220">
    <property type="component" value="Unassembled WGS sequence"/>
</dbReference>
<proteinExistence type="predicted"/>
<dbReference type="GO" id="GO:0000976">
    <property type="term" value="F:transcription cis-regulatory region binding"/>
    <property type="evidence" value="ECO:0007669"/>
    <property type="project" value="TreeGrafter"/>
</dbReference>
<reference evidence="6" key="1">
    <citation type="journal article" date="2021" name="PeerJ">
        <title>Extensive microbial diversity within the chicken gut microbiome revealed by metagenomics and culture.</title>
        <authorList>
            <person name="Gilroy R."/>
            <person name="Ravi A."/>
            <person name="Getino M."/>
            <person name="Pursley I."/>
            <person name="Horton D.L."/>
            <person name="Alikhan N.F."/>
            <person name="Baker D."/>
            <person name="Gharbi K."/>
            <person name="Hall N."/>
            <person name="Watson M."/>
            <person name="Adriaenssens E.M."/>
            <person name="Foster-Nyarko E."/>
            <person name="Jarju S."/>
            <person name="Secka A."/>
            <person name="Antonio M."/>
            <person name="Oren A."/>
            <person name="Chaudhuri R.R."/>
            <person name="La Ragione R."/>
            <person name="Hildebrand F."/>
            <person name="Pallen M.J."/>
        </authorList>
    </citation>
    <scope>NUCLEOTIDE SEQUENCE</scope>
    <source>
        <strain evidence="6">ChiHjej8B7-3636</strain>
    </source>
</reference>
<evidence type="ECO:0000256" key="3">
    <source>
        <dbReference type="ARBA" id="ARBA00023163"/>
    </source>
</evidence>
<dbReference type="PRINTS" id="PR00455">
    <property type="entry name" value="HTHTETR"/>
</dbReference>
<comment type="caution">
    <text evidence="6">The sequence shown here is derived from an EMBL/GenBank/DDBJ whole genome shotgun (WGS) entry which is preliminary data.</text>
</comment>
<dbReference type="GO" id="GO:0003700">
    <property type="term" value="F:DNA-binding transcription factor activity"/>
    <property type="evidence" value="ECO:0007669"/>
    <property type="project" value="TreeGrafter"/>
</dbReference>
<evidence type="ECO:0000313" key="6">
    <source>
        <dbReference type="EMBL" id="HJA04471.1"/>
    </source>
</evidence>
<organism evidence="6 7">
    <name type="scientific">Candidatus Microbacterium stercoravium</name>
    <dbReference type="NCBI Taxonomy" id="2838697"/>
    <lineage>
        <taxon>Bacteria</taxon>
        <taxon>Bacillati</taxon>
        <taxon>Actinomycetota</taxon>
        <taxon>Actinomycetes</taxon>
        <taxon>Micrococcales</taxon>
        <taxon>Microbacteriaceae</taxon>
        <taxon>Microbacterium</taxon>
    </lineage>
</organism>
<protein>
    <submittedName>
        <fullName evidence="6">TetR/AcrR family transcriptional regulator</fullName>
    </submittedName>
</protein>
<dbReference type="InterPro" id="IPR050109">
    <property type="entry name" value="HTH-type_TetR-like_transc_reg"/>
</dbReference>
<evidence type="ECO:0000256" key="4">
    <source>
        <dbReference type="PROSITE-ProRule" id="PRU00335"/>
    </source>
</evidence>
<evidence type="ECO:0000256" key="1">
    <source>
        <dbReference type="ARBA" id="ARBA00023015"/>
    </source>
</evidence>
<dbReference type="InterPro" id="IPR009057">
    <property type="entry name" value="Homeodomain-like_sf"/>
</dbReference>
<dbReference type="PANTHER" id="PTHR30055:SF238">
    <property type="entry name" value="MYCOFACTOCIN BIOSYNTHESIS TRANSCRIPTIONAL REGULATOR MFTR-RELATED"/>
    <property type="match status" value="1"/>
</dbReference>
<feature type="domain" description="HTH tetR-type" evidence="5">
    <location>
        <begin position="1"/>
        <end position="56"/>
    </location>
</feature>
<feature type="DNA-binding region" description="H-T-H motif" evidence="4">
    <location>
        <begin position="19"/>
        <end position="38"/>
    </location>
</feature>
<dbReference type="InterPro" id="IPR001647">
    <property type="entry name" value="HTH_TetR"/>
</dbReference>
<dbReference type="EMBL" id="DXAM01000089">
    <property type="protein sequence ID" value="HJA04471.1"/>
    <property type="molecule type" value="Genomic_DNA"/>
</dbReference>
<keyword evidence="1" id="KW-0805">Transcription regulation</keyword>
<evidence type="ECO:0000259" key="5">
    <source>
        <dbReference type="PROSITE" id="PS50977"/>
    </source>
</evidence>
<dbReference type="Pfam" id="PF00440">
    <property type="entry name" value="TetR_N"/>
    <property type="match status" value="1"/>
</dbReference>
<sequence length="167" mass="17401">MLAEAACELFLERGYDRTSVTDIALRAGIGRSSFFNYAASKADLLWGSLDERIAAAHDAVEAGSAVDEAVRGIADGFVPDALALAIAHTEAMRLDEQLERESALRMWRIASLAARALRREGSEAMSADVRGGAYGAAVITAIRSWAASGAGAGPLAAHLERALAAAG</sequence>
<dbReference type="PANTHER" id="PTHR30055">
    <property type="entry name" value="HTH-TYPE TRANSCRIPTIONAL REGULATOR RUTR"/>
    <property type="match status" value="1"/>
</dbReference>
<dbReference type="PROSITE" id="PS50977">
    <property type="entry name" value="HTH_TETR_2"/>
    <property type="match status" value="1"/>
</dbReference>
<evidence type="ECO:0000313" key="7">
    <source>
        <dbReference type="Proteomes" id="UP000824220"/>
    </source>
</evidence>
<evidence type="ECO:0000256" key="2">
    <source>
        <dbReference type="ARBA" id="ARBA00023125"/>
    </source>
</evidence>
<name>A0A9D2KHK0_9MICO</name>
<dbReference type="AlphaFoldDB" id="A0A9D2KHK0"/>
<keyword evidence="3" id="KW-0804">Transcription</keyword>
<keyword evidence="2 4" id="KW-0238">DNA-binding</keyword>
<reference evidence="6" key="2">
    <citation type="submission" date="2021-04" db="EMBL/GenBank/DDBJ databases">
        <authorList>
            <person name="Gilroy R."/>
        </authorList>
    </citation>
    <scope>NUCLEOTIDE SEQUENCE</scope>
    <source>
        <strain evidence="6">ChiHjej8B7-3636</strain>
    </source>
</reference>
<gene>
    <name evidence="6" type="ORF">H9800_06370</name>
</gene>
<dbReference type="SUPFAM" id="SSF46689">
    <property type="entry name" value="Homeodomain-like"/>
    <property type="match status" value="1"/>
</dbReference>
<accession>A0A9D2KHK0</accession>
<dbReference type="Gene3D" id="1.10.357.10">
    <property type="entry name" value="Tetracycline Repressor, domain 2"/>
    <property type="match status" value="1"/>
</dbReference>